<dbReference type="PROSITE" id="PS00134">
    <property type="entry name" value="TRYPSIN_HIS"/>
    <property type="match status" value="1"/>
</dbReference>
<dbReference type="EMBL" id="CAJVRL010000083">
    <property type="protein sequence ID" value="CAG8958545.1"/>
    <property type="molecule type" value="Genomic_DNA"/>
</dbReference>
<gene>
    <name evidence="8" type="ORF">HYFRA_00009861</name>
</gene>
<feature type="domain" description="Peptidase S1" evidence="7">
    <location>
        <begin position="40"/>
        <end position="267"/>
    </location>
</feature>
<feature type="signal peptide" evidence="6">
    <location>
        <begin position="1"/>
        <end position="22"/>
    </location>
</feature>
<dbReference type="InterPro" id="IPR033116">
    <property type="entry name" value="TRYPSIN_SER"/>
</dbReference>
<keyword evidence="4" id="KW-1015">Disulfide bond</keyword>
<keyword evidence="1 5" id="KW-0645">Protease</keyword>
<evidence type="ECO:0000256" key="1">
    <source>
        <dbReference type="ARBA" id="ARBA00022670"/>
    </source>
</evidence>
<dbReference type="PRINTS" id="PR00722">
    <property type="entry name" value="CHYMOTRYPSIN"/>
</dbReference>
<evidence type="ECO:0000313" key="9">
    <source>
        <dbReference type="Proteomes" id="UP000696280"/>
    </source>
</evidence>
<evidence type="ECO:0000256" key="6">
    <source>
        <dbReference type="SAM" id="SignalP"/>
    </source>
</evidence>
<evidence type="ECO:0000256" key="4">
    <source>
        <dbReference type="ARBA" id="ARBA00023157"/>
    </source>
</evidence>
<dbReference type="Gene3D" id="2.40.10.10">
    <property type="entry name" value="Trypsin-like serine proteases"/>
    <property type="match status" value="2"/>
</dbReference>
<dbReference type="PROSITE" id="PS00135">
    <property type="entry name" value="TRYPSIN_SER"/>
    <property type="match status" value="1"/>
</dbReference>
<dbReference type="InterPro" id="IPR001254">
    <property type="entry name" value="Trypsin_dom"/>
</dbReference>
<organism evidence="8 9">
    <name type="scientific">Hymenoscyphus fraxineus</name>
    <dbReference type="NCBI Taxonomy" id="746836"/>
    <lineage>
        <taxon>Eukaryota</taxon>
        <taxon>Fungi</taxon>
        <taxon>Dikarya</taxon>
        <taxon>Ascomycota</taxon>
        <taxon>Pezizomycotina</taxon>
        <taxon>Leotiomycetes</taxon>
        <taxon>Helotiales</taxon>
        <taxon>Helotiaceae</taxon>
        <taxon>Hymenoscyphus</taxon>
    </lineage>
</organism>
<evidence type="ECO:0000256" key="5">
    <source>
        <dbReference type="RuleBase" id="RU363034"/>
    </source>
</evidence>
<dbReference type="CDD" id="cd00190">
    <property type="entry name" value="Tryp_SPc"/>
    <property type="match status" value="1"/>
</dbReference>
<feature type="chain" id="PRO_5040164032" description="Peptidase S1 domain-containing protein" evidence="6">
    <location>
        <begin position="23"/>
        <end position="268"/>
    </location>
</feature>
<keyword evidence="9" id="KW-1185">Reference proteome</keyword>
<dbReference type="PANTHER" id="PTHR24252">
    <property type="entry name" value="ACROSIN-RELATED"/>
    <property type="match status" value="1"/>
</dbReference>
<comment type="caution">
    <text evidence="8">The sequence shown here is derived from an EMBL/GenBank/DDBJ whole genome shotgun (WGS) entry which is preliminary data.</text>
</comment>
<dbReference type="Proteomes" id="UP000696280">
    <property type="component" value="Unassembled WGS sequence"/>
</dbReference>
<evidence type="ECO:0000256" key="3">
    <source>
        <dbReference type="ARBA" id="ARBA00022825"/>
    </source>
</evidence>
<dbReference type="GO" id="GO:0006508">
    <property type="term" value="P:proteolysis"/>
    <property type="evidence" value="ECO:0007669"/>
    <property type="project" value="UniProtKB-KW"/>
</dbReference>
<reference evidence="8" key="1">
    <citation type="submission" date="2021-07" db="EMBL/GenBank/DDBJ databases">
        <authorList>
            <person name="Durling M."/>
        </authorList>
    </citation>
    <scope>NUCLEOTIDE SEQUENCE</scope>
</reference>
<dbReference type="InterPro" id="IPR018114">
    <property type="entry name" value="TRYPSIN_HIS"/>
</dbReference>
<protein>
    <recommendedName>
        <fullName evidence="7">Peptidase S1 domain-containing protein</fullName>
    </recommendedName>
</protein>
<sequence>MAPKMTLAIALAIAAFVPATLAAPTEIVARQDSEPTLDPIVGGTAAAAGEFPYIVSLSSGGSHFCGGVLINSRTVVTAAHCSDESASSVRVRAGTLTHASGGTQVRVSRIISHPNYNPSNTDADIAVWQLATAIPTSSTIGYAALPAQGSDPAAGTTVTVAGWGTLTETANGLPARLQKVDVNVVARNSCAADYSPTYSITNNMFCAGVNGGGKDSCGGDSGGPIVDASSKTLQGVVSWGVGCARPDYPGVYTRVGNYVNWINTNSLA</sequence>
<keyword evidence="6" id="KW-0732">Signal</keyword>
<dbReference type="AlphaFoldDB" id="A0A9N9L6C2"/>
<dbReference type="SUPFAM" id="SSF50494">
    <property type="entry name" value="Trypsin-like serine proteases"/>
    <property type="match status" value="1"/>
</dbReference>
<dbReference type="InterPro" id="IPR043504">
    <property type="entry name" value="Peptidase_S1_PA_chymotrypsin"/>
</dbReference>
<dbReference type="InterPro" id="IPR001314">
    <property type="entry name" value="Peptidase_S1A"/>
</dbReference>
<dbReference type="InterPro" id="IPR009003">
    <property type="entry name" value="Peptidase_S1_PA"/>
</dbReference>
<dbReference type="GO" id="GO:0004252">
    <property type="term" value="F:serine-type endopeptidase activity"/>
    <property type="evidence" value="ECO:0007669"/>
    <property type="project" value="InterPro"/>
</dbReference>
<accession>A0A9N9L6C2</accession>
<dbReference type="FunFam" id="2.40.10.10:FF:000077">
    <property type="entry name" value="Predicted protein"/>
    <property type="match status" value="1"/>
</dbReference>
<dbReference type="PROSITE" id="PS50240">
    <property type="entry name" value="TRYPSIN_DOM"/>
    <property type="match status" value="1"/>
</dbReference>
<keyword evidence="2 5" id="KW-0378">Hydrolase</keyword>
<dbReference type="SMART" id="SM00020">
    <property type="entry name" value="Tryp_SPc"/>
    <property type="match status" value="1"/>
</dbReference>
<evidence type="ECO:0000259" key="7">
    <source>
        <dbReference type="PROSITE" id="PS50240"/>
    </source>
</evidence>
<evidence type="ECO:0000313" key="8">
    <source>
        <dbReference type="EMBL" id="CAG8958545.1"/>
    </source>
</evidence>
<evidence type="ECO:0000256" key="2">
    <source>
        <dbReference type="ARBA" id="ARBA00022801"/>
    </source>
</evidence>
<dbReference type="OrthoDB" id="6380398at2759"/>
<dbReference type="PANTHER" id="PTHR24252:SF7">
    <property type="entry name" value="HYALIN"/>
    <property type="match status" value="1"/>
</dbReference>
<keyword evidence="3 5" id="KW-0720">Serine protease</keyword>
<dbReference type="Pfam" id="PF00089">
    <property type="entry name" value="Trypsin"/>
    <property type="match status" value="1"/>
</dbReference>
<proteinExistence type="predicted"/>
<name>A0A9N9L6C2_9HELO</name>